<comment type="cofactor">
    <cofactor evidence="1">
        <name>FAD</name>
        <dbReference type="ChEBI" id="CHEBI:57692"/>
    </cofactor>
</comment>
<dbReference type="InterPro" id="IPR050641">
    <property type="entry name" value="RIFMO-like"/>
</dbReference>
<dbReference type="PANTHER" id="PTHR43004:SF19">
    <property type="entry name" value="BINDING MONOOXYGENASE, PUTATIVE (JCVI)-RELATED"/>
    <property type="match status" value="1"/>
</dbReference>
<dbReference type="Proteomes" id="UP001156389">
    <property type="component" value="Unassembled WGS sequence"/>
</dbReference>
<feature type="domain" description="FAD-binding" evidence="5">
    <location>
        <begin position="7"/>
        <end position="344"/>
    </location>
</feature>
<keyword evidence="3" id="KW-0274">FAD</keyword>
<gene>
    <name evidence="6" type="ORF">LHJ74_00600</name>
</gene>
<evidence type="ECO:0000313" key="6">
    <source>
        <dbReference type="EMBL" id="MCT2588457.1"/>
    </source>
</evidence>
<keyword evidence="7" id="KW-1185">Reference proteome</keyword>
<evidence type="ECO:0000256" key="4">
    <source>
        <dbReference type="SAM" id="MobiDB-lite"/>
    </source>
</evidence>
<dbReference type="Gene3D" id="3.30.70.2450">
    <property type="match status" value="1"/>
</dbReference>
<dbReference type="PRINTS" id="PR00420">
    <property type="entry name" value="RNGMNOXGNASE"/>
</dbReference>
<dbReference type="PANTHER" id="PTHR43004">
    <property type="entry name" value="TRK SYSTEM POTASSIUM UPTAKE PROTEIN"/>
    <property type="match status" value="1"/>
</dbReference>
<dbReference type="InterPro" id="IPR002938">
    <property type="entry name" value="FAD-bd"/>
</dbReference>
<sequence>MATASHECDVIVVGAGPVGLMLAGELALAGVTVTVVEERTEPTTESRASTLHARTMEILDMRGLLTPLEGAPRQGAGHFGGIPMDLSGDSPLCGQWKVAQARTEELLAHRARRLGARIERGHRLAGWTTHTHAGAAASEADGGWVKARTHSAGGPRTWMGRYLVACDGQESTVRTRSGAAFPGHSARRELLRADVTGIAIPDRRFQRLPRGLAIAATREGVTRVMVHAFGSPPPARTQDPDFSEIAQAWKHVTGEDLTSGTPLWANSFGDANRQLEHYRSGRILFAGDAAHQQMPIGGQALNLGVQDAFNLGWKLAAHLRHGAGDHLLDSYSHERRTVGARVLANIEAQALLLLGDPDIEPVRETLAALLALEPVRARLAGMISGLDIHYTPTPAAAGQSAPEGAHPLVGSRLPPHAAQPLPGAQDTTTAAALQHSGRGLLLHLHPDGRPPRRHPLPPPGWAQRVDAAALRPRPDGPLAGLARVLVRPDGYLAWAQAAPAPGTEAPAGARAADDDRLQDALGYWFGPPR</sequence>
<accession>A0ABT2JKQ6</accession>
<proteinExistence type="predicted"/>
<reference evidence="6 7" key="1">
    <citation type="submission" date="2021-10" db="EMBL/GenBank/DDBJ databases">
        <title>Streptomyces gossypii sp. nov., isolated from soil collected from cotton field.</title>
        <authorList>
            <person name="Ge X."/>
            <person name="Chen X."/>
            <person name="Liu W."/>
        </authorList>
    </citation>
    <scope>NUCLEOTIDE SEQUENCE [LARGE SCALE GENOMIC DNA]</scope>
    <source>
        <strain evidence="6 7">N2-109</strain>
    </source>
</reference>
<feature type="region of interest" description="Disordered" evidence="4">
    <location>
        <begin position="394"/>
        <end position="429"/>
    </location>
</feature>
<evidence type="ECO:0000256" key="1">
    <source>
        <dbReference type="ARBA" id="ARBA00001974"/>
    </source>
</evidence>
<evidence type="ECO:0000256" key="3">
    <source>
        <dbReference type="ARBA" id="ARBA00022827"/>
    </source>
</evidence>
<dbReference type="RefSeq" id="WP_260215367.1">
    <property type="nucleotide sequence ID" value="NZ_JAJAGO010000001.1"/>
</dbReference>
<dbReference type="Gene3D" id="3.40.30.120">
    <property type="match status" value="1"/>
</dbReference>
<dbReference type="InterPro" id="IPR036188">
    <property type="entry name" value="FAD/NAD-bd_sf"/>
</dbReference>
<keyword evidence="6" id="KW-0560">Oxidoreductase</keyword>
<evidence type="ECO:0000256" key="2">
    <source>
        <dbReference type="ARBA" id="ARBA00022630"/>
    </source>
</evidence>
<evidence type="ECO:0000259" key="5">
    <source>
        <dbReference type="Pfam" id="PF01494"/>
    </source>
</evidence>
<keyword evidence="6" id="KW-0503">Monooxygenase</keyword>
<dbReference type="GO" id="GO:0004497">
    <property type="term" value="F:monooxygenase activity"/>
    <property type="evidence" value="ECO:0007669"/>
    <property type="project" value="UniProtKB-KW"/>
</dbReference>
<name>A0ABT2JKQ6_9ACTN</name>
<comment type="caution">
    <text evidence="6">The sequence shown here is derived from an EMBL/GenBank/DDBJ whole genome shotgun (WGS) entry which is preliminary data.</text>
</comment>
<dbReference type="Pfam" id="PF21274">
    <property type="entry name" value="Rng_hyd_C"/>
    <property type="match status" value="1"/>
</dbReference>
<evidence type="ECO:0000313" key="7">
    <source>
        <dbReference type="Proteomes" id="UP001156389"/>
    </source>
</evidence>
<dbReference type="SUPFAM" id="SSF51905">
    <property type="entry name" value="FAD/NAD(P)-binding domain"/>
    <property type="match status" value="1"/>
</dbReference>
<dbReference type="EMBL" id="JAJAGO010000001">
    <property type="protein sequence ID" value="MCT2588457.1"/>
    <property type="molecule type" value="Genomic_DNA"/>
</dbReference>
<keyword evidence="2" id="KW-0285">Flavoprotein</keyword>
<dbReference type="Gene3D" id="3.50.50.60">
    <property type="entry name" value="FAD/NAD(P)-binding domain"/>
    <property type="match status" value="1"/>
</dbReference>
<dbReference type="Pfam" id="PF01494">
    <property type="entry name" value="FAD_binding_3"/>
    <property type="match status" value="1"/>
</dbReference>
<protein>
    <submittedName>
        <fullName evidence="6">FAD-dependent monooxygenase</fullName>
    </submittedName>
</protein>
<organism evidence="6 7">
    <name type="scientific">Streptomyces gossypii</name>
    <dbReference type="NCBI Taxonomy" id="2883101"/>
    <lineage>
        <taxon>Bacteria</taxon>
        <taxon>Bacillati</taxon>
        <taxon>Actinomycetota</taxon>
        <taxon>Actinomycetes</taxon>
        <taxon>Kitasatosporales</taxon>
        <taxon>Streptomycetaceae</taxon>
        <taxon>Streptomyces</taxon>
    </lineage>
</organism>